<protein>
    <submittedName>
        <fullName evidence="1">Uncharacterized protein</fullName>
    </submittedName>
</protein>
<name>A0A3N0Y760_ANAGA</name>
<reference evidence="1 2" key="1">
    <citation type="submission" date="2018-10" db="EMBL/GenBank/DDBJ databases">
        <title>Genome assembly for a Yunnan-Guizhou Plateau 3E fish, Anabarilius grahami (Regan), and its evolutionary and genetic applications.</title>
        <authorList>
            <person name="Jiang W."/>
        </authorList>
    </citation>
    <scope>NUCLEOTIDE SEQUENCE [LARGE SCALE GENOMIC DNA]</scope>
    <source>
        <strain evidence="1">AG-KIZ</strain>
        <tissue evidence="1">Muscle</tissue>
    </source>
</reference>
<sequence>MELKLAIGSVQRTSLRICADGWRVDNAFTGDCLEDTGFTDIQGCVVVLSRSRSISRTGHEPDPDLDGFTVSSHLSFDDVVKSVSQLRDKQISGKDIWKSHSVIFVYQI</sequence>
<dbReference type="Proteomes" id="UP000281406">
    <property type="component" value="Unassembled WGS sequence"/>
</dbReference>
<dbReference type="EMBL" id="RJVU01050738">
    <property type="protein sequence ID" value="ROL42035.1"/>
    <property type="molecule type" value="Genomic_DNA"/>
</dbReference>
<evidence type="ECO:0000313" key="2">
    <source>
        <dbReference type="Proteomes" id="UP000281406"/>
    </source>
</evidence>
<organism evidence="1 2">
    <name type="scientific">Anabarilius grahami</name>
    <name type="common">Kanglang fish</name>
    <name type="synonym">Barilius grahami</name>
    <dbReference type="NCBI Taxonomy" id="495550"/>
    <lineage>
        <taxon>Eukaryota</taxon>
        <taxon>Metazoa</taxon>
        <taxon>Chordata</taxon>
        <taxon>Craniata</taxon>
        <taxon>Vertebrata</taxon>
        <taxon>Euteleostomi</taxon>
        <taxon>Actinopterygii</taxon>
        <taxon>Neopterygii</taxon>
        <taxon>Teleostei</taxon>
        <taxon>Ostariophysi</taxon>
        <taxon>Cypriniformes</taxon>
        <taxon>Xenocyprididae</taxon>
        <taxon>Xenocypridinae</taxon>
        <taxon>Xenocypridinae incertae sedis</taxon>
        <taxon>Anabarilius</taxon>
    </lineage>
</organism>
<accession>A0A3N0Y760</accession>
<comment type="caution">
    <text evidence="1">The sequence shown here is derived from an EMBL/GenBank/DDBJ whole genome shotgun (WGS) entry which is preliminary data.</text>
</comment>
<gene>
    <name evidence="1" type="ORF">DPX16_1016</name>
</gene>
<proteinExistence type="predicted"/>
<keyword evidence="2" id="KW-1185">Reference proteome</keyword>
<dbReference type="AlphaFoldDB" id="A0A3N0Y760"/>
<evidence type="ECO:0000313" key="1">
    <source>
        <dbReference type="EMBL" id="ROL42035.1"/>
    </source>
</evidence>